<dbReference type="AlphaFoldDB" id="A0A4D4J8L3"/>
<gene>
    <name evidence="3" type="ORF">GTS_19400</name>
</gene>
<proteinExistence type="predicted"/>
<dbReference type="SUPFAM" id="SSF55729">
    <property type="entry name" value="Acyl-CoA N-acyltransferases (Nat)"/>
    <property type="match status" value="1"/>
</dbReference>
<evidence type="ECO:0000313" key="3">
    <source>
        <dbReference type="EMBL" id="GDY30307.1"/>
    </source>
</evidence>
<reference evidence="4" key="1">
    <citation type="submission" date="2019-04" db="EMBL/GenBank/DDBJ databases">
        <title>Draft genome sequence of Pseudonocardiaceae bacterium SL3-2-4.</title>
        <authorList>
            <person name="Ningsih F."/>
            <person name="Yokota A."/>
            <person name="Sakai Y."/>
            <person name="Nanatani K."/>
            <person name="Yabe S."/>
            <person name="Oetari A."/>
            <person name="Sjamsuridzal W."/>
        </authorList>
    </citation>
    <scope>NUCLEOTIDE SEQUENCE [LARGE SCALE GENOMIC DNA]</scope>
    <source>
        <strain evidence="4">SL3-2-4</strain>
    </source>
</reference>
<dbReference type="OrthoDB" id="273614at2"/>
<comment type="caution">
    <text evidence="3">The sequence shown here is derived from an EMBL/GenBank/DDBJ whole genome shotgun (WGS) entry which is preliminary data.</text>
</comment>
<dbReference type="Proteomes" id="UP000298860">
    <property type="component" value="Unassembled WGS sequence"/>
</dbReference>
<dbReference type="GO" id="GO:0008080">
    <property type="term" value="F:N-acetyltransferase activity"/>
    <property type="evidence" value="ECO:0007669"/>
    <property type="project" value="InterPro"/>
</dbReference>
<feature type="domain" description="N-acetyltransferase" evidence="2">
    <location>
        <begin position="8"/>
        <end position="163"/>
    </location>
</feature>
<protein>
    <recommendedName>
        <fullName evidence="2">N-acetyltransferase domain-containing protein</fullName>
    </recommendedName>
</protein>
<dbReference type="InterPro" id="IPR050769">
    <property type="entry name" value="NAT_camello-type"/>
</dbReference>
<dbReference type="PROSITE" id="PS51186">
    <property type="entry name" value="GNAT"/>
    <property type="match status" value="1"/>
</dbReference>
<name>A0A4D4J8L3_9PSEU</name>
<dbReference type="PANTHER" id="PTHR13947">
    <property type="entry name" value="GNAT FAMILY N-ACETYLTRANSFERASE"/>
    <property type="match status" value="1"/>
</dbReference>
<keyword evidence="4" id="KW-1185">Reference proteome</keyword>
<evidence type="ECO:0000256" key="1">
    <source>
        <dbReference type="ARBA" id="ARBA00022679"/>
    </source>
</evidence>
<evidence type="ECO:0000259" key="2">
    <source>
        <dbReference type="PROSITE" id="PS51186"/>
    </source>
</evidence>
<dbReference type="PANTHER" id="PTHR13947:SF37">
    <property type="entry name" value="LD18367P"/>
    <property type="match status" value="1"/>
</dbReference>
<dbReference type="InterPro" id="IPR000182">
    <property type="entry name" value="GNAT_dom"/>
</dbReference>
<keyword evidence="1" id="KW-0808">Transferase</keyword>
<organism evidence="3 4">
    <name type="scientific">Gandjariella thermophila</name>
    <dbReference type="NCBI Taxonomy" id="1931992"/>
    <lineage>
        <taxon>Bacteria</taxon>
        <taxon>Bacillati</taxon>
        <taxon>Actinomycetota</taxon>
        <taxon>Actinomycetes</taxon>
        <taxon>Pseudonocardiales</taxon>
        <taxon>Pseudonocardiaceae</taxon>
        <taxon>Gandjariella</taxon>
    </lineage>
</organism>
<dbReference type="Pfam" id="PF00583">
    <property type="entry name" value="Acetyltransf_1"/>
    <property type="match status" value="1"/>
</dbReference>
<accession>A0A4D4J8L3</accession>
<dbReference type="InterPro" id="IPR016181">
    <property type="entry name" value="Acyl_CoA_acyltransferase"/>
</dbReference>
<sequence length="163" mass="18024">MGEPAIDVRLRAGELGAIIGQHGRLYRAEYGLDERFEAYVASGVAAAVLAPSWPETRFWLVRDGDRLLGSAAVCPAAEGVGQFRWFLLEPEVRGRGLGRRLLDDAVAHCRTAGYHRVFLWTIDLLRAAAALYRGAGFTETERRPPAAPWGVTTSEVRYDLVLR</sequence>
<evidence type="ECO:0000313" key="4">
    <source>
        <dbReference type="Proteomes" id="UP000298860"/>
    </source>
</evidence>
<dbReference type="EMBL" id="BJFL01000007">
    <property type="protein sequence ID" value="GDY30307.1"/>
    <property type="molecule type" value="Genomic_DNA"/>
</dbReference>
<dbReference type="RefSeq" id="WP_137813444.1">
    <property type="nucleotide sequence ID" value="NZ_BJFL01000007.1"/>
</dbReference>
<dbReference type="Gene3D" id="3.40.630.30">
    <property type="match status" value="1"/>
</dbReference>